<organism evidence="1">
    <name type="scientific">gut metagenome</name>
    <dbReference type="NCBI Taxonomy" id="749906"/>
    <lineage>
        <taxon>unclassified sequences</taxon>
        <taxon>metagenomes</taxon>
        <taxon>organismal metagenomes</taxon>
    </lineage>
</organism>
<proteinExistence type="predicted"/>
<dbReference type="PANTHER" id="PTHR34825">
    <property type="entry name" value="CONSERVED PROTEIN, WITH A WEAK D-GALACTARATE DEHYDRATASE/ALTRONATE HYDROLASE DOMAIN"/>
    <property type="match status" value="1"/>
</dbReference>
<accession>J9GGN4</accession>
<comment type="caution">
    <text evidence="1">The sequence shown here is derived from an EMBL/GenBank/DDBJ whole genome shotgun (WGS) entry which is preliminary data.</text>
</comment>
<dbReference type="InterPro" id="IPR012547">
    <property type="entry name" value="PDDEXK_9"/>
</dbReference>
<dbReference type="PANTHER" id="PTHR34825:SF2">
    <property type="entry name" value="AAA-ATPASE-LIKE DOMAIN-CONTAINING PROTEIN"/>
    <property type="match status" value="1"/>
</dbReference>
<protein>
    <submittedName>
        <fullName evidence="1">Protein containing DUF1703</fullName>
    </submittedName>
</protein>
<reference evidence="1" key="1">
    <citation type="journal article" date="2012" name="PLoS ONE">
        <title>Gene sets for utilization of primary and secondary nutrition supplies in the distal gut of endangered iberian lynx.</title>
        <authorList>
            <person name="Alcaide M."/>
            <person name="Messina E."/>
            <person name="Richter M."/>
            <person name="Bargiela R."/>
            <person name="Peplies J."/>
            <person name="Huws S.A."/>
            <person name="Newbold C.J."/>
            <person name="Golyshin P.N."/>
            <person name="Simon M.A."/>
            <person name="Lopez G."/>
            <person name="Yakimov M.M."/>
            <person name="Ferrer M."/>
        </authorList>
    </citation>
    <scope>NUCLEOTIDE SEQUENCE</scope>
</reference>
<gene>
    <name evidence="1" type="ORF">EVA_05335</name>
</gene>
<dbReference type="Pfam" id="PF08011">
    <property type="entry name" value="PDDEXK_9"/>
    <property type="match status" value="1"/>
</dbReference>
<name>J9GGN4_9ZZZZ</name>
<sequence length="191" mass="22310">MTTLKNQFKMVLPNLTAHSIYMNYYNELNRISDDARHFVPAYESFMDHRRIEPLLENYFKEYLGQFPAQVFDKINENFIRCSSFEVLSRYLSNCYTFAVEQNLPSGRADLVLTGIPGTSFHGDCRVVEFKYFKAKDAAKVETMESFLPDDADQVRRYAADINRQFPAYHMRAYVVYIAAGKVCKTWEITDL</sequence>
<dbReference type="EMBL" id="AMCI01001121">
    <property type="protein sequence ID" value="EJX06557.1"/>
    <property type="molecule type" value="Genomic_DNA"/>
</dbReference>
<dbReference type="AlphaFoldDB" id="J9GGN4"/>
<evidence type="ECO:0000313" key="1">
    <source>
        <dbReference type="EMBL" id="EJX06557.1"/>
    </source>
</evidence>